<evidence type="ECO:0000313" key="2">
    <source>
        <dbReference type="EMBL" id="CAE0692084.1"/>
    </source>
</evidence>
<gene>
    <name evidence="2" type="ORF">PCAL00307_LOCUS7520</name>
    <name evidence="3" type="ORF">PECAL_6P05560</name>
</gene>
<dbReference type="SUPFAM" id="SSF53335">
    <property type="entry name" value="S-adenosyl-L-methionine-dependent methyltransferases"/>
    <property type="match status" value="1"/>
</dbReference>
<dbReference type="AlphaFoldDB" id="A0A7S4E5N2"/>
<evidence type="ECO:0000313" key="3">
    <source>
        <dbReference type="EMBL" id="CAH0378955.1"/>
    </source>
</evidence>
<reference evidence="3" key="2">
    <citation type="submission" date="2021-11" db="EMBL/GenBank/DDBJ databases">
        <authorList>
            <consortium name="Genoscope - CEA"/>
            <person name="William W."/>
        </authorList>
    </citation>
    <scope>NUCLEOTIDE SEQUENCE</scope>
</reference>
<keyword evidence="1" id="KW-0732">Signal</keyword>
<sequence>MRGATTWLALACGAARAADVVETCAWNVHEATCAGPRAYAAQRAYYDEVVALDAHLRSVGAPPAEGHSAMCPRAVAHMRAVARAAAETSQLVRVCEVGFNAGHSALNWLAADPRTAVDAFDLGAHPSAAAAFAYLSKKYPGRLRLTLGDSRATLPLVDHAKACDVVFIDGGHDGDVPAADLGNLAPLAARGAPLLVDNANMAPVRAAISNATARGMIREAGTLRESCSPSLAASAFATDDPNPPVDPALLGAVDHMHWWNELWIGEYVVA</sequence>
<organism evidence="2">
    <name type="scientific">Pelagomonas calceolata</name>
    <dbReference type="NCBI Taxonomy" id="35677"/>
    <lineage>
        <taxon>Eukaryota</taxon>
        <taxon>Sar</taxon>
        <taxon>Stramenopiles</taxon>
        <taxon>Ochrophyta</taxon>
        <taxon>Pelagophyceae</taxon>
        <taxon>Pelagomonadales</taxon>
        <taxon>Pelagomonadaceae</taxon>
        <taxon>Pelagomonas</taxon>
    </lineage>
</organism>
<dbReference type="OrthoDB" id="63408at2759"/>
<keyword evidence="4" id="KW-1185">Reference proteome</keyword>
<accession>A0A7S4E5N2</accession>
<evidence type="ECO:0008006" key="5">
    <source>
        <dbReference type="Google" id="ProtNLM"/>
    </source>
</evidence>
<dbReference type="EMBL" id="HBIW01008849">
    <property type="protein sequence ID" value="CAE0692084.1"/>
    <property type="molecule type" value="Transcribed_RNA"/>
</dbReference>
<dbReference type="InterPro" id="IPR029063">
    <property type="entry name" value="SAM-dependent_MTases_sf"/>
</dbReference>
<feature type="chain" id="PRO_5036404039" description="Class I SAM-dependent methyltransferase" evidence="1">
    <location>
        <begin position="18"/>
        <end position="270"/>
    </location>
</feature>
<dbReference type="Pfam" id="PF13578">
    <property type="entry name" value="Methyltransf_24"/>
    <property type="match status" value="1"/>
</dbReference>
<evidence type="ECO:0000313" key="4">
    <source>
        <dbReference type="Proteomes" id="UP000789595"/>
    </source>
</evidence>
<evidence type="ECO:0000256" key="1">
    <source>
        <dbReference type="SAM" id="SignalP"/>
    </source>
</evidence>
<name>A0A7S4E5N2_9STRA</name>
<reference evidence="2" key="1">
    <citation type="submission" date="2021-01" db="EMBL/GenBank/DDBJ databases">
        <authorList>
            <person name="Corre E."/>
            <person name="Pelletier E."/>
            <person name="Niang G."/>
            <person name="Scheremetjew M."/>
            <person name="Finn R."/>
            <person name="Kale V."/>
            <person name="Holt S."/>
            <person name="Cochrane G."/>
            <person name="Meng A."/>
            <person name="Brown T."/>
            <person name="Cohen L."/>
        </authorList>
    </citation>
    <scope>NUCLEOTIDE SEQUENCE</scope>
    <source>
        <strain evidence="2">CCMP1756</strain>
    </source>
</reference>
<protein>
    <recommendedName>
        <fullName evidence="5">Class I SAM-dependent methyltransferase</fullName>
    </recommendedName>
</protein>
<dbReference type="Gene3D" id="3.40.50.150">
    <property type="entry name" value="Vaccinia Virus protein VP39"/>
    <property type="match status" value="1"/>
</dbReference>
<proteinExistence type="predicted"/>
<feature type="signal peptide" evidence="1">
    <location>
        <begin position="1"/>
        <end position="17"/>
    </location>
</feature>
<dbReference type="Proteomes" id="UP000789595">
    <property type="component" value="Unassembled WGS sequence"/>
</dbReference>
<dbReference type="EMBL" id="CAKKNE010000006">
    <property type="protein sequence ID" value="CAH0378955.1"/>
    <property type="molecule type" value="Genomic_DNA"/>
</dbReference>